<evidence type="ECO:0000313" key="2">
    <source>
        <dbReference type="Proteomes" id="UP001229486"/>
    </source>
</evidence>
<reference evidence="1" key="1">
    <citation type="submission" date="2023-07" db="EMBL/GenBank/DDBJ databases">
        <title>Sorghum-associated microbial communities from plants grown in Nebraska, USA.</title>
        <authorList>
            <person name="Schachtman D."/>
        </authorList>
    </citation>
    <scope>NUCLEOTIDE SEQUENCE</scope>
    <source>
        <strain evidence="1">DS1061</strain>
    </source>
</reference>
<dbReference type="EMBL" id="JAURTK010000027">
    <property type="protein sequence ID" value="MDP9651687.1"/>
    <property type="molecule type" value="Genomic_DNA"/>
</dbReference>
<keyword evidence="1" id="KW-0238">DNA-binding</keyword>
<dbReference type="InterPro" id="IPR014057">
    <property type="entry name" value="HI1420"/>
</dbReference>
<evidence type="ECO:0000313" key="1">
    <source>
        <dbReference type="EMBL" id="MDP9651687.1"/>
    </source>
</evidence>
<organism evidence="1 2">
    <name type="scientific">Paraburkholderia caledonica</name>
    <dbReference type="NCBI Taxonomy" id="134536"/>
    <lineage>
        <taxon>Bacteria</taxon>
        <taxon>Pseudomonadati</taxon>
        <taxon>Pseudomonadota</taxon>
        <taxon>Betaproteobacteria</taxon>
        <taxon>Burkholderiales</taxon>
        <taxon>Burkholderiaceae</taxon>
        <taxon>Paraburkholderia</taxon>
    </lineage>
</organism>
<dbReference type="RefSeq" id="WP_392396239.1">
    <property type="nucleotide sequence ID" value="NZ_JAURTK010000027.1"/>
</dbReference>
<proteinExistence type="predicted"/>
<sequence>MTKRRNLFEELKDGVDALAKQREGITPFDASNYLDSAEVIAVYLREALNSGDDQLLQAALSDVAKVTPKAISTAAEYGQAVMVLNALLDAGGADENHPLAARADAVGSLIAEYEARNKHIGSSFDDFLKQEGRLDEATEAARKRLEQIKRK</sequence>
<dbReference type="AlphaFoldDB" id="A0AB73IQN5"/>
<gene>
    <name evidence="1" type="ORF">J2793_007162</name>
</gene>
<dbReference type="Proteomes" id="UP001229486">
    <property type="component" value="Unassembled WGS sequence"/>
</dbReference>
<protein>
    <submittedName>
        <fullName evidence="1">DNA-binding phage protein</fullName>
    </submittedName>
</protein>
<dbReference type="GO" id="GO:0003677">
    <property type="term" value="F:DNA binding"/>
    <property type="evidence" value="ECO:0007669"/>
    <property type="project" value="UniProtKB-KW"/>
</dbReference>
<name>A0AB73IQN5_9BURK</name>
<dbReference type="Pfam" id="PF21716">
    <property type="entry name" value="dnstrm_HI1420"/>
    <property type="match status" value="1"/>
</dbReference>
<comment type="caution">
    <text evidence="1">The sequence shown here is derived from an EMBL/GenBank/DDBJ whole genome shotgun (WGS) entry which is preliminary data.</text>
</comment>
<accession>A0AB73IQN5</accession>